<gene>
    <name evidence="1" type="ORF">MCOR_51411</name>
</gene>
<dbReference type="EMBL" id="CACVKT020008977">
    <property type="protein sequence ID" value="CAC5419021.1"/>
    <property type="molecule type" value="Genomic_DNA"/>
</dbReference>
<dbReference type="SUPFAM" id="SSF63829">
    <property type="entry name" value="Calcium-dependent phosphotriesterase"/>
    <property type="match status" value="1"/>
</dbReference>
<sequence>MPVYRCYECSNVLCDDCYLKHDKLTNTKHHTFQSTNDKLLLNNTFKVSDKILDMKSLPGGLLVFVVFRSNKLLTYSVSDKQRNEISVGKQPCRIAIVDRNTVVVLLTPALYRKVDSIEIVDIRQRQVIQHVDCTLDLPSYLFCPMFFYTDDQLYISNRSGITVMDMSGTIDREIELGFRPKDMCYDTKAARIYCIDYSENKLICIDRDGNTIFTFTDTGLKMLKRLTIDNEGYVLILCHEDYNFENFKVHRISPDGKSGEVIITGKQNYIYTENVSSICFQEESDKLVIGMEKTVYTYKKN</sequence>
<evidence type="ECO:0008006" key="3">
    <source>
        <dbReference type="Google" id="ProtNLM"/>
    </source>
</evidence>
<dbReference type="OrthoDB" id="6084766at2759"/>
<accession>A0A6J8EIV0</accession>
<dbReference type="Gene3D" id="2.120.10.30">
    <property type="entry name" value="TolB, C-terminal domain"/>
    <property type="match status" value="1"/>
</dbReference>
<reference evidence="1 2" key="1">
    <citation type="submission" date="2020-06" db="EMBL/GenBank/DDBJ databases">
        <authorList>
            <person name="Li R."/>
            <person name="Bekaert M."/>
        </authorList>
    </citation>
    <scope>NUCLEOTIDE SEQUENCE [LARGE SCALE GENOMIC DNA]</scope>
    <source>
        <strain evidence="2">wild</strain>
    </source>
</reference>
<dbReference type="InterPro" id="IPR011042">
    <property type="entry name" value="6-blade_b-propeller_TolB-like"/>
</dbReference>
<keyword evidence="2" id="KW-1185">Reference proteome</keyword>
<protein>
    <recommendedName>
        <fullName evidence="3">B box-type domain-containing protein</fullName>
    </recommendedName>
</protein>
<dbReference type="AlphaFoldDB" id="A0A6J8EIV0"/>
<evidence type="ECO:0000313" key="2">
    <source>
        <dbReference type="Proteomes" id="UP000507470"/>
    </source>
</evidence>
<proteinExistence type="predicted"/>
<dbReference type="Proteomes" id="UP000507470">
    <property type="component" value="Unassembled WGS sequence"/>
</dbReference>
<organism evidence="1 2">
    <name type="scientific">Mytilus coruscus</name>
    <name type="common">Sea mussel</name>
    <dbReference type="NCBI Taxonomy" id="42192"/>
    <lineage>
        <taxon>Eukaryota</taxon>
        <taxon>Metazoa</taxon>
        <taxon>Spiralia</taxon>
        <taxon>Lophotrochozoa</taxon>
        <taxon>Mollusca</taxon>
        <taxon>Bivalvia</taxon>
        <taxon>Autobranchia</taxon>
        <taxon>Pteriomorphia</taxon>
        <taxon>Mytilida</taxon>
        <taxon>Mytiloidea</taxon>
        <taxon>Mytilidae</taxon>
        <taxon>Mytilinae</taxon>
        <taxon>Mytilus</taxon>
    </lineage>
</organism>
<name>A0A6J8EIV0_MYTCO</name>
<evidence type="ECO:0000313" key="1">
    <source>
        <dbReference type="EMBL" id="CAC5419021.1"/>
    </source>
</evidence>